<dbReference type="Proteomes" id="UP000186218">
    <property type="component" value="Unassembled WGS sequence"/>
</dbReference>
<dbReference type="GO" id="GO:0098796">
    <property type="term" value="C:membrane protein complex"/>
    <property type="evidence" value="ECO:0007669"/>
    <property type="project" value="UniProtKB-ARBA"/>
</dbReference>
<dbReference type="SUPFAM" id="SSF52540">
    <property type="entry name" value="P-loop containing nucleoside triphosphate hydrolases"/>
    <property type="match status" value="1"/>
</dbReference>
<protein>
    <submittedName>
        <fullName evidence="6">Putative ABC transport system ATP-binding protein</fullName>
    </submittedName>
</protein>
<organism evidence="6 7">
    <name type="scientific">Williamsia sterculiae</name>
    <dbReference type="NCBI Taxonomy" id="1344003"/>
    <lineage>
        <taxon>Bacteria</taxon>
        <taxon>Bacillati</taxon>
        <taxon>Actinomycetota</taxon>
        <taxon>Actinomycetes</taxon>
        <taxon>Mycobacteriales</taxon>
        <taxon>Nocardiaceae</taxon>
        <taxon>Williamsia</taxon>
    </lineage>
</organism>
<dbReference type="InterPro" id="IPR003439">
    <property type="entry name" value="ABC_transporter-like_ATP-bd"/>
</dbReference>
<gene>
    <name evidence="6" type="ORF">SAMN05445060_0057</name>
</gene>
<dbReference type="InterPro" id="IPR003593">
    <property type="entry name" value="AAA+_ATPase"/>
</dbReference>
<dbReference type="PROSITE" id="PS50893">
    <property type="entry name" value="ABC_TRANSPORTER_2"/>
    <property type="match status" value="1"/>
</dbReference>
<evidence type="ECO:0000313" key="7">
    <source>
        <dbReference type="Proteomes" id="UP000186218"/>
    </source>
</evidence>
<evidence type="ECO:0000256" key="3">
    <source>
        <dbReference type="ARBA" id="ARBA00022840"/>
    </source>
</evidence>
<dbReference type="Pfam" id="PF00005">
    <property type="entry name" value="ABC_tran"/>
    <property type="match status" value="1"/>
</dbReference>
<proteinExistence type="predicted"/>
<dbReference type="GO" id="GO:0005886">
    <property type="term" value="C:plasma membrane"/>
    <property type="evidence" value="ECO:0007669"/>
    <property type="project" value="TreeGrafter"/>
</dbReference>
<evidence type="ECO:0000259" key="5">
    <source>
        <dbReference type="PROSITE" id="PS50893"/>
    </source>
</evidence>
<evidence type="ECO:0000256" key="2">
    <source>
        <dbReference type="ARBA" id="ARBA00022741"/>
    </source>
</evidence>
<dbReference type="PANTHER" id="PTHR24220">
    <property type="entry name" value="IMPORT ATP-BINDING PROTEIN"/>
    <property type="match status" value="1"/>
</dbReference>
<dbReference type="SMART" id="SM00382">
    <property type="entry name" value="AAA"/>
    <property type="match status" value="1"/>
</dbReference>
<dbReference type="CDD" id="cd03255">
    <property type="entry name" value="ABC_MJ0796_LolCDE_FtsE"/>
    <property type="match status" value="1"/>
</dbReference>
<dbReference type="GO" id="GO:0016887">
    <property type="term" value="F:ATP hydrolysis activity"/>
    <property type="evidence" value="ECO:0007669"/>
    <property type="project" value="InterPro"/>
</dbReference>
<evidence type="ECO:0000256" key="4">
    <source>
        <dbReference type="SAM" id="MobiDB-lite"/>
    </source>
</evidence>
<dbReference type="PANTHER" id="PTHR24220:SF685">
    <property type="entry name" value="ABC TRANSPORTER RELATED"/>
    <property type="match status" value="1"/>
</dbReference>
<dbReference type="InterPro" id="IPR015854">
    <property type="entry name" value="ABC_transpr_LolD-like"/>
</dbReference>
<dbReference type="Gene3D" id="3.40.50.300">
    <property type="entry name" value="P-loop containing nucleotide triphosphate hydrolases"/>
    <property type="match status" value="1"/>
</dbReference>
<dbReference type="GO" id="GO:0005524">
    <property type="term" value="F:ATP binding"/>
    <property type="evidence" value="ECO:0007669"/>
    <property type="project" value="UniProtKB-KW"/>
</dbReference>
<feature type="compositionally biased region" description="Low complexity" evidence="4">
    <location>
        <begin position="307"/>
        <end position="323"/>
    </location>
</feature>
<keyword evidence="2" id="KW-0547">Nucleotide-binding</keyword>
<feature type="compositionally biased region" description="Polar residues" evidence="4">
    <location>
        <begin position="336"/>
        <end position="346"/>
    </location>
</feature>
<sequence length="346" mass="36795">MQSTAHKRITANSPGTLDAGMKHRQSAADLKNAEGLIARGLIAERKVVMSAPHAPTGSSDSGSASSTAARAVDLSKVYGSGDTVVEALKSVSIEFRRGQFTAIMGPSGSGKSTLMHCLAGLDTASSGRVLIGDVDLTDLNDKQMTKLRRDRIGFVFQSFNLVPTLTARENITLPNDIAGRPVDDAWFDTVIGRLGIGDRLDHRPSELSGGQQQRVACARALVGRPEIIFGDEPTGNLDSRSSGEVLAILRAAVDEFSQTVVIVTHDPRAASFADRVVFLADGQLIQELIRPNADEIFEYMKNLDEPGVAPGPVVTSPTAAPAAQPLSGEQPDTERSQSFSGRHQAR</sequence>
<dbReference type="AlphaFoldDB" id="A0A1N7CDF7"/>
<name>A0A1N7CDF7_9NOCA</name>
<keyword evidence="3 6" id="KW-0067">ATP-binding</keyword>
<feature type="domain" description="ABC transporter" evidence="5">
    <location>
        <begin position="69"/>
        <end position="306"/>
    </location>
</feature>
<reference evidence="6 7" key="1">
    <citation type="submission" date="2017-01" db="EMBL/GenBank/DDBJ databases">
        <authorList>
            <person name="Mah S.A."/>
            <person name="Swanson W.J."/>
            <person name="Moy G.W."/>
            <person name="Vacquier V.D."/>
        </authorList>
    </citation>
    <scope>NUCLEOTIDE SEQUENCE [LARGE SCALE GENOMIC DNA]</scope>
    <source>
        <strain evidence="6 7">CPCC 203464</strain>
    </source>
</reference>
<dbReference type="GO" id="GO:0022857">
    <property type="term" value="F:transmembrane transporter activity"/>
    <property type="evidence" value="ECO:0007669"/>
    <property type="project" value="TreeGrafter"/>
</dbReference>
<accession>A0A1N7CDF7</accession>
<feature type="region of interest" description="Disordered" evidence="4">
    <location>
        <begin position="307"/>
        <end position="346"/>
    </location>
</feature>
<dbReference type="InterPro" id="IPR017911">
    <property type="entry name" value="MacB-like_ATP-bd"/>
</dbReference>
<dbReference type="EMBL" id="FTNT01000001">
    <property type="protein sequence ID" value="SIR61658.1"/>
    <property type="molecule type" value="Genomic_DNA"/>
</dbReference>
<keyword evidence="7" id="KW-1185">Reference proteome</keyword>
<dbReference type="FunFam" id="3.40.50.300:FF:000032">
    <property type="entry name" value="Export ABC transporter ATP-binding protein"/>
    <property type="match status" value="1"/>
</dbReference>
<evidence type="ECO:0000313" key="6">
    <source>
        <dbReference type="EMBL" id="SIR61658.1"/>
    </source>
</evidence>
<evidence type="ECO:0000256" key="1">
    <source>
        <dbReference type="ARBA" id="ARBA00022448"/>
    </source>
</evidence>
<keyword evidence="1" id="KW-0813">Transport</keyword>
<dbReference type="InterPro" id="IPR027417">
    <property type="entry name" value="P-loop_NTPase"/>
</dbReference>
<dbReference type="STRING" id="1344003.SAMN05445060_0057"/>